<dbReference type="InParanoid" id="G3TUG6"/>
<dbReference type="SMART" id="SM00409">
    <property type="entry name" value="IG"/>
    <property type="match status" value="1"/>
</dbReference>
<keyword evidence="9" id="KW-1185">Reference proteome</keyword>
<dbReference type="Gene3D" id="2.60.40.10">
    <property type="entry name" value="Immunoglobulins"/>
    <property type="match status" value="1"/>
</dbReference>
<feature type="signal peptide" evidence="6">
    <location>
        <begin position="1"/>
        <end position="20"/>
    </location>
</feature>
<accession>G3TUG6</accession>
<dbReference type="Ensembl" id="ENSLAFT00000028983.1">
    <property type="protein sequence ID" value="ENSLAFP00000019224.1"/>
    <property type="gene ID" value="ENSLAFG00000030305.1"/>
</dbReference>
<dbReference type="Pfam" id="PF07686">
    <property type="entry name" value="V-set"/>
    <property type="match status" value="1"/>
</dbReference>
<keyword evidence="5" id="KW-1279">T cell receptor</keyword>
<dbReference type="InterPro" id="IPR013783">
    <property type="entry name" value="Ig-like_fold"/>
</dbReference>
<dbReference type="GO" id="GO:0042101">
    <property type="term" value="C:T cell receptor complex"/>
    <property type="evidence" value="ECO:0007669"/>
    <property type="project" value="UniProtKB-KW"/>
</dbReference>
<evidence type="ECO:0000256" key="2">
    <source>
        <dbReference type="ARBA" id="ARBA00023130"/>
    </source>
</evidence>
<sequence length="130" mass="14482">MLSMAILLFGMLFTLRETRAQSVTQPDDQVSVADGAPLQLRCNYSSRAAPCLFWYVQYPNKGLQLVLKYITGETLVKGTEGFEAEFKKSETSFHLRKPSAHWSDSAEYFCAVSDTVTETAGGAEHKPHET</sequence>
<reference evidence="8" key="2">
    <citation type="submission" date="2025-08" db="UniProtKB">
        <authorList>
            <consortium name="Ensembl"/>
        </authorList>
    </citation>
    <scope>IDENTIFICATION</scope>
    <source>
        <strain evidence="8">Isolate ISIS603380</strain>
    </source>
</reference>
<keyword evidence="3" id="KW-0675">Receptor</keyword>
<dbReference type="GeneTree" id="ENSGT00940000153073"/>
<dbReference type="InterPro" id="IPR051287">
    <property type="entry name" value="TCR_variable_region"/>
</dbReference>
<proteinExistence type="predicted"/>
<keyword evidence="2" id="KW-1064">Adaptive immunity</keyword>
<dbReference type="InterPro" id="IPR013106">
    <property type="entry name" value="Ig_V-set"/>
</dbReference>
<dbReference type="InterPro" id="IPR036179">
    <property type="entry name" value="Ig-like_dom_sf"/>
</dbReference>
<keyword evidence="1 6" id="KW-0732">Signal</keyword>
<dbReference type="Proteomes" id="UP000007646">
    <property type="component" value="Unassembled WGS sequence"/>
</dbReference>
<dbReference type="AlphaFoldDB" id="G3TUG6"/>
<protein>
    <recommendedName>
        <fullName evidence="7">Ig-like domain-containing protein</fullName>
    </recommendedName>
</protein>
<evidence type="ECO:0000256" key="4">
    <source>
        <dbReference type="ARBA" id="ARBA00023319"/>
    </source>
</evidence>
<evidence type="ECO:0000256" key="6">
    <source>
        <dbReference type="SAM" id="SignalP"/>
    </source>
</evidence>
<evidence type="ECO:0000259" key="7">
    <source>
        <dbReference type="PROSITE" id="PS50835"/>
    </source>
</evidence>
<dbReference type="PROSITE" id="PS50835">
    <property type="entry name" value="IG_LIKE"/>
    <property type="match status" value="1"/>
</dbReference>
<evidence type="ECO:0000313" key="9">
    <source>
        <dbReference type="Proteomes" id="UP000007646"/>
    </source>
</evidence>
<dbReference type="HOGENOM" id="CLU_077975_8_0_1"/>
<dbReference type="PANTHER" id="PTHR19367:SF24">
    <property type="entry name" value="T CELL RECEPTOR ALPHA VARIABLE 8-4"/>
    <property type="match status" value="1"/>
</dbReference>
<keyword evidence="4" id="KW-0393">Immunoglobulin domain</keyword>
<evidence type="ECO:0000256" key="5">
    <source>
        <dbReference type="ARBA" id="ARBA00043266"/>
    </source>
</evidence>
<dbReference type="GO" id="GO:0002250">
    <property type="term" value="P:adaptive immune response"/>
    <property type="evidence" value="ECO:0007669"/>
    <property type="project" value="UniProtKB-KW"/>
</dbReference>
<dbReference type="eggNOG" id="ENOG502RU55">
    <property type="taxonomic scope" value="Eukaryota"/>
</dbReference>
<dbReference type="STRING" id="9785.ENSLAFP00000019224"/>
<reference evidence="8" key="3">
    <citation type="submission" date="2025-09" db="UniProtKB">
        <authorList>
            <consortium name="Ensembl"/>
        </authorList>
    </citation>
    <scope>IDENTIFICATION</scope>
    <source>
        <strain evidence="8">Isolate ISIS603380</strain>
    </source>
</reference>
<dbReference type="FunCoup" id="G3TUG6">
    <property type="interactions" value="162"/>
</dbReference>
<feature type="domain" description="Ig-like" evidence="7">
    <location>
        <begin position="20"/>
        <end position="121"/>
    </location>
</feature>
<evidence type="ECO:0000256" key="1">
    <source>
        <dbReference type="ARBA" id="ARBA00022729"/>
    </source>
</evidence>
<keyword evidence="5" id="KW-0391">Immunity</keyword>
<dbReference type="OMA" id="FMTQEPK"/>
<reference evidence="8 9" key="1">
    <citation type="submission" date="2009-06" db="EMBL/GenBank/DDBJ databases">
        <title>The Genome Sequence of Loxodonta africana (African elephant).</title>
        <authorList>
            <person name="Di Palma F."/>
            <person name="Heiman D."/>
            <person name="Young S."/>
            <person name="Johnson J."/>
            <person name="Lander E.S."/>
            <person name="Lindblad-Toh K."/>
        </authorList>
    </citation>
    <scope>NUCLEOTIDE SEQUENCE [LARGE SCALE GENOMIC DNA]</scope>
    <source>
        <strain evidence="8 9">Isolate ISIS603380</strain>
    </source>
</reference>
<evidence type="ECO:0000256" key="3">
    <source>
        <dbReference type="ARBA" id="ARBA00023170"/>
    </source>
</evidence>
<evidence type="ECO:0000313" key="8">
    <source>
        <dbReference type="Ensembl" id="ENSLAFP00000019224.1"/>
    </source>
</evidence>
<organism evidence="8 9">
    <name type="scientific">Loxodonta africana</name>
    <name type="common">African elephant</name>
    <dbReference type="NCBI Taxonomy" id="9785"/>
    <lineage>
        <taxon>Eukaryota</taxon>
        <taxon>Metazoa</taxon>
        <taxon>Chordata</taxon>
        <taxon>Craniata</taxon>
        <taxon>Vertebrata</taxon>
        <taxon>Euteleostomi</taxon>
        <taxon>Mammalia</taxon>
        <taxon>Eutheria</taxon>
        <taxon>Afrotheria</taxon>
        <taxon>Proboscidea</taxon>
        <taxon>Elephantidae</taxon>
        <taxon>Loxodonta</taxon>
    </lineage>
</organism>
<dbReference type="SUPFAM" id="SSF48726">
    <property type="entry name" value="Immunoglobulin"/>
    <property type="match status" value="1"/>
</dbReference>
<dbReference type="InterPro" id="IPR007110">
    <property type="entry name" value="Ig-like_dom"/>
</dbReference>
<dbReference type="PANTHER" id="PTHR19367">
    <property type="entry name" value="T-CELL RECEPTOR ALPHA CHAIN V REGION"/>
    <property type="match status" value="1"/>
</dbReference>
<feature type="chain" id="PRO_5003455735" description="Ig-like domain-containing protein" evidence="6">
    <location>
        <begin position="21"/>
        <end position="130"/>
    </location>
</feature>
<name>G3TUG6_LOXAF</name>
<dbReference type="InterPro" id="IPR003599">
    <property type="entry name" value="Ig_sub"/>
</dbReference>